<protein>
    <recommendedName>
        <fullName evidence="5">ABC transporter permease</fullName>
    </recommendedName>
</protein>
<keyword evidence="2" id="KW-0812">Transmembrane</keyword>
<feature type="transmembrane region" description="Helical" evidence="2">
    <location>
        <begin position="178"/>
        <end position="196"/>
    </location>
</feature>
<evidence type="ECO:0008006" key="5">
    <source>
        <dbReference type="Google" id="ProtNLM"/>
    </source>
</evidence>
<feature type="compositionally biased region" description="Polar residues" evidence="1">
    <location>
        <begin position="25"/>
        <end position="34"/>
    </location>
</feature>
<feature type="transmembrane region" description="Helical" evidence="2">
    <location>
        <begin position="362"/>
        <end position="385"/>
    </location>
</feature>
<feature type="transmembrane region" description="Helical" evidence="2">
    <location>
        <begin position="290"/>
        <end position="309"/>
    </location>
</feature>
<sequence>MPAPTQMARAERPAEPQPARLPSGKRSTAPSPSGQTTFRKLFWWRMHHVASVGFRLLTRRWQAAILVLFMVSPKLMPLAQQLEILGTPVLRLTEPGAPATTLGVWLLMLSLAASWCALQAGLLSGGPAWVYLRTLPLPRHLTRRVDLAVLAVADLPLLLPFFAAQYTLHHEAGPAGHARLAATLVLAAQLPLVQLLGLQRSRALLPLLATQALALLAVALGLGSGWLALLLLAASAVALWLPDAVRQRRPRAPLPPPAWLRMDAQQAPRANLLRLDLRFLLAPAQMLRQLGLLTATGLPVLLCWLLPRLGVQAVVVHYVLLMLLVPLLFALAGRAFDLRQLHAPMAALHASQGISPRATMQVGLLVLQLLGLLALLPLALALLYSLGAARALWLLPAGLLALLLLAALNYRGDQGMFIPKVLIAAAASGGLMYALL</sequence>
<proteinExistence type="predicted"/>
<dbReference type="Proteomes" id="UP001500279">
    <property type="component" value="Unassembled WGS sequence"/>
</dbReference>
<evidence type="ECO:0000313" key="3">
    <source>
        <dbReference type="EMBL" id="GAA0743361.1"/>
    </source>
</evidence>
<dbReference type="EMBL" id="BAAAEW010000004">
    <property type="protein sequence ID" value="GAA0743361.1"/>
    <property type="molecule type" value="Genomic_DNA"/>
</dbReference>
<feature type="transmembrane region" description="Helical" evidence="2">
    <location>
        <begin position="391"/>
        <end position="410"/>
    </location>
</feature>
<accession>A0ABN1JNB7</accession>
<keyword evidence="2" id="KW-0472">Membrane</keyword>
<name>A0ABN1JNB7_9BURK</name>
<feature type="region of interest" description="Disordered" evidence="1">
    <location>
        <begin position="1"/>
        <end position="34"/>
    </location>
</feature>
<evidence type="ECO:0000256" key="1">
    <source>
        <dbReference type="SAM" id="MobiDB-lite"/>
    </source>
</evidence>
<feature type="transmembrane region" description="Helical" evidence="2">
    <location>
        <begin position="63"/>
        <end position="82"/>
    </location>
</feature>
<evidence type="ECO:0000313" key="4">
    <source>
        <dbReference type="Proteomes" id="UP001500279"/>
    </source>
</evidence>
<comment type="caution">
    <text evidence="3">The sequence shown here is derived from an EMBL/GenBank/DDBJ whole genome shotgun (WGS) entry which is preliminary data.</text>
</comment>
<gene>
    <name evidence="3" type="ORF">GCM10009107_07820</name>
</gene>
<organism evidence="3 4">
    <name type="scientific">Ideonella azotifigens</name>
    <dbReference type="NCBI Taxonomy" id="513160"/>
    <lineage>
        <taxon>Bacteria</taxon>
        <taxon>Pseudomonadati</taxon>
        <taxon>Pseudomonadota</taxon>
        <taxon>Betaproteobacteria</taxon>
        <taxon>Burkholderiales</taxon>
        <taxon>Sphaerotilaceae</taxon>
        <taxon>Ideonella</taxon>
    </lineage>
</organism>
<keyword evidence="2" id="KW-1133">Transmembrane helix</keyword>
<evidence type="ECO:0000256" key="2">
    <source>
        <dbReference type="SAM" id="Phobius"/>
    </source>
</evidence>
<feature type="transmembrane region" description="Helical" evidence="2">
    <location>
        <begin position="145"/>
        <end position="166"/>
    </location>
</feature>
<feature type="transmembrane region" description="Helical" evidence="2">
    <location>
        <begin position="102"/>
        <end position="124"/>
    </location>
</feature>
<reference evidence="3 4" key="1">
    <citation type="journal article" date="2019" name="Int. J. Syst. Evol. Microbiol.">
        <title>The Global Catalogue of Microorganisms (GCM) 10K type strain sequencing project: providing services to taxonomists for standard genome sequencing and annotation.</title>
        <authorList>
            <consortium name="The Broad Institute Genomics Platform"/>
            <consortium name="The Broad Institute Genome Sequencing Center for Infectious Disease"/>
            <person name="Wu L."/>
            <person name="Ma J."/>
        </authorList>
    </citation>
    <scope>NUCLEOTIDE SEQUENCE [LARGE SCALE GENOMIC DNA]</scope>
    <source>
        <strain evidence="3 4">JCM 15503</strain>
    </source>
</reference>
<keyword evidence="4" id="KW-1185">Reference proteome</keyword>
<feature type="transmembrane region" description="Helical" evidence="2">
    <location>
        <begin position="315"/>
        <end position="336"/>
    </location>
</feature>